<evidence type="ECO:0000313" key="4">
    <source>
        <dbReference type="EMBL" id="QEW07498.1"/>
    </source>
</evidence>
<dbReference type="Gene3D" id="3.90.550.10">
    <property type="entry name" value="Spore Coat Polysaccharide Biosynthesis Protein SpsA, Chain A"/>
    <property type="match status" value="1"/>
</dbReference>
<evidence type="ECO:0000313" key="5">
    <source>
        <dbReference type="Proteomes" id="UP000325606"/>
    </source>
</evidence>
<dbReference type="Proteomes" id="UP000325606">
    <property type="component" value="Chromosome"/>
</dbReference>
<dbReference type="InterPro" id="IPR054790">
    <property type="entry name" value="MurU"/>
</dbReference>
<dbReference type="InterPro" id="IPR005835">
    <property type="entry name" value="NTP_transferase_dom"/>
</dbReference>
<protein>
    <submittedName>
        <fullName evidence="4">Nucleotidyltransferase family protein</fullName>
    </submittedName>
</protein>
<sequence>MKAMILAAGLGTRMRPLTLHTPKPLLQVGGKALIVWHLERLAASGITQVVINHAWLGEQLEAELGNGQSWGLDICYSAETEPLETGGGILKALPQLITESDDRFLVINADVFCDLDLRLLIDTPLAEQDLGVLLMVDNPKWHEQGDFKLDSSGYLHPENGRSHTFSGISVLKGHLFESCQSGRFPLAPLFRQAIASGCLRGVYHGGCWSDVGTPERLYQLDRQLIEEIKE</sequence>
<keyword evidence="2" id="KW-0548">Nucleotidyltransferase</keyword>
<dbReference type="GO" id="GO:0016779">
    <property type="term" value="F:nucleotidyltransferase activity"/>
    <property type="evidence" value="ECO:0007669"/>
    <property type="project" value="UniProtKB-KW"/>
</dbReference>
<keyword evidence="5" id="KW-1185">Reference proteome</keyword>
<dbReference type="PANTHER" id="PTHR43584">
    <property type="entry name" value="NUCLEOTIDYL TRANSFERASE"/>
    <property type="match status" value="1"/>
</dbReference>
<dbReference type="KEGG" id="nik:F5I99_13890"/>
<dbReference type="InterPro" id="IPR029044">
    <property type="entry name" value="Nucleotide-diphossugar_trans"/>
</dbReference>
<evidence type="ECO:0000256" key="1">
    <source>
        <dbReference type="ARBA" id="ARBA00022679"/>
    </source>
</evidence>
<proteinExistence type="predicted"/>
<feature type="domain" description="Nucleotidyl transferase" evidence="3">
    <location>
        <begin position="2"/>
        <end position="149"/>
    </location>
</feature>
<reference evidence="4 5" key="1">
    <citation type="submission" date="2019-09" db="EMBL/GenBank/DDBJ databases">
        <title>Nitrincola iocasae sp. nov., a bacterium isolated from the sediment collected at a cold seep field in South China Sea.</title>
        <authorList>
            <person name="Zhang H."/>
            <person name="Wang H."/>
            <person name="Li C."/>
        </authorList>
    </citation>
    <scope>NUCLEOTIDE SEQUENCE [LARGE SCALE GENOMIC DNA]</scope>
    <source>
        <strain evidence="4 5">KXZD1103</strain>
    </source>
</reference>
<dbReference type="AlphaFoldDB" id="A0A5J6LGC3"/>
<name>A0A5J6LGC3_9GAMM</name>
<dbReference type="EMBL" id="CP044222">
    <property type="protein sequence ID" value="QEW07498.1"/>
    <property type="molecule type" value="Genomic_DNA"/>
</dbReference>
<organism evidence="4 5">
    <name type="scientific">Nitrincola iocasae</name>
    <dbReference type="NCBI Taxonomy" id="2614693"/>
    <lineage>
        <taxon>Bacteria</taxon>
        <taxon>Pseudomonadati</taxon>
        <taxon>Pseudomonadota</taxon>
        <taxon>Gammaproteobacteria</taxon>
        <taxon>Oceanospirillales</taxon>
        <taxon>Oceanospirillaceae</taxon>
        <taxon>Nitrincola</taxon>
    </lineage>
</organism>
<evidence type="ECO:0000259" key="3">
    <source>
        <dbReference type="Pfam" id="PF00483"/>
    </source>
</evidence>
<evidence type="ECO:0000256" key="2">
    <source>
        <dbReference type="ARBA" id="ARBA00022695"/>
    </source>
</evidence>
<dbReference type="PANTHER" id="PTHR43584:SF8">
    <property type="entry name" value="N-ACETYLMURAMATE ALPHA-1-PHOSPHATE URIDYLYLTRANSFERASE"/>
    <property type="match status" value="1"/>
</dbReference>
<dbReference type="InterPro" id="IPR050065">
    <property type="entry name" value="GlmU-like"/>
</dbReference>
<dbReference type="NCBIfam" id="NF045761">
    <property type="entry name" value="NAMPUrTaseMurU"/>
    <property type="match status" value="1"/>
</dbReference>
<dbReference type="SUPFAM" id="SSF53448">
    <property type="entry name" value="Nucleotide-diphospho-sugar transferases"/>
    <property type="match status" value="1"/>
</dbReference>
<gene>
    <name evidence="4" type="ORF">F5I99_13890</name>
</gene>
<dbReference type="CDD" id="cd06422">
    <property type="entry name" value="NTP_transferase_like_1"/>
    <property type="match status" value="1"/>
</dbReference>
<keyword evidence="1 4" id="KW-0808">Transferase</keyword>
<dbReference type="Pfam" id="PF00483">
    <property type="entry name" value="NTP_transferase"/>
    <property type="match status" value="1"/>
</dbReference>
<accession>A0A5J6LGC3</accession>
<dbReference type="RefSeq" id="WP_151056978.1">
    <property type="nucleotide sequence ID" value="NZ_CP044222.1"/>
</dbReference>